<dbReference type="AlphaFoldDB" id="A0A0D0ARA1"/>
<gene>
    <name evidence="2" type="ORF">GYMLUDRAFT_947922</name>
</gene>
<dbReference type="EMBL" id="KN834836">
    <property type="protein sequence ID" value="KIK52900.1"/>
    <property type="molecule type" value="Genomic_DNA"/>
</dbReference>
<protein>
    <submittedName>
        <fullName evidence="2">Uncharacterized protein</fullName>
    </submittedName>
</protein>
<keyword evidence="3" id="KW-1185">Reference proteome</keyword>
<keyword evidence="1" id="KW-0732">Signal</keyword>
<evidence type="ECO:0000313" key="3">
    <source>
        <dbReference type="Proteomes" id="UP000053593"/>
    </source>
</evidence>
<evidence type="ECO:0000256" key="1">
    <source>
        <dbReference type="SAM" id="SignalP"/>
    </source>
</evidence>
<name>A0A0D0ARA1_9AGAR</name>
<proteinExistence type="predicted"/>
<feature type="signal peptide" evidence="1">
    <location>
        <begin position="1"/>
        <end position="24"/>
    </location>
</feature>
<dbReference type="HOGENOM" id="CLU_2146156_0_0_1"/>
<sequence length="112" mass="12626">MTPEMNKKAYLRLLGLLALFPTDARPCSQTLQLPSSHSRLKLYIGFSSHSPFTIHSSQSSLSLFYYSDSTESLVTEREKEAQERAPLRVTSGLDAHRDFKLGVGRRCGKCEF</sequence>
<reference evidence="2 3" key="1">
    <citation type="submission" date="2014-04" db="EMBL/GenBank/DDBJ databases">
        <title>Evolutionary Origins and Diversification of the Mycorrhizal Mutualists.</title>
        <authorList>
            <consortium name="DOE Joint Genome Institute"/>
            <consortium name="Mycorrhizal Genomics Consortium"/>
            <person name="Kohler A."/>
            <person name="Kuo A."/>
            <person name="Nagy L.G."/>
            <person name="Floudas D."/>
            <person name="Copeland A."/>
            <person name="Barry K.W."/>
            <person name="Cichocki N."/>
            <person name="Veneault-Fourrey C."/>
            <person name="LaButti K."/>
            <person name="Lindquist E.A."/>
            <person name="Lipzen A."/>
            <person name="Lundell T."/>
            <person name="Morin E."/>
            <person name="Murat C."/>
            <person name="Riley R."/>
            <person name="Ohm R."/>
            <person name="Sun H."/>
            <person name="Tunlid A."/>
            <person name="Henrissat B."/>
            <person name="Grigoriev I.V."/>
            <person name="Hibbett D.S."/>
            <person name="Martin F."/>
        </authorList>
    </citation>
    <scope>NUCLEOTIDE SEQUENCE [LARGE SCALE GENOMIC DNA]</scope>
    <source>
        <strain evidence="2 3">FD-317 M1</strain>
    </source>
</reference>
<evidence type="ECO:0000313" key="2">
    <source>
        <dbReference type="EMBL" id="KIK52900.1"/>
    </source>
</evidence>
<feature type="chain" id="PRO_5002224192" evidence="1">
    <location>
        <begin position="25"/>
        <end position="112"/>
    </location>
</feature>
<accession>A0A0D0ARA1</accession>
<dbReference type="Proteomes" id="UP000053593">
    <property type="component" value="Unassembled WGS sequence"/>
</dbReference>
<organism evidence="2 3">
    <name type="scientific">Collybiopsis luxurians FD-317 M1</name>
    <dbReference type="NCBI Taxonomy" id="944289"/>
    <lineage>
        <taxon>Eukaryota</taxon>
        <taxon>Fungi</taxon>
        <taxon>Dikarya</taxon>
        <taxon>Basidiomycota</taxon>
        <taxon>Agaricomycotina</taxon>
        <taxon>Agaricomycetes</taxon>
        <taxon>Agaricomycetidae</taxon>
        <taxon>Agaricales</taxon>
        <taxon>Marasmiineae</taxon>
        <taxon>Omphalotaceae</taxon>
        <taxon>Collybiopsis</taxon>
        <taxon>Collybiopsis luxurians</taxon>
    </lineage>
</organism>